<name>A0ABW1PPI0_9FLAO</name>
<dbReference type="Gene3D" id="2.60.120.10">
    <property type="entry name" value="Jelly Rolls"/>
    <property type="match status" value="1"/>
</dbReference>
<dbReference type="RefSeq" id="WP_379792454.1">
    <property type="nucleotide sequence ID" value="NZ_JBHSQB010000009.1"/>
</dbReference>
<protein>
    <submittedName>
        <fullName evidence="1">Crp/Fnr family transcriptional regulator</fullName>
    </submittedName>
</protein>
<sequence>MEEQIVKYRDHIKEICPEITESELQSFTDGLTVTHINKNGFYINAGEIQKRGGFLTKGLIRAFYTDKFGNEKNIYFVPENEYAFHYASFIDGKASPLSFQCLEKSTIINFSGDHLRKAFEQIPRFERYGRLLVESKLKIQQERLESLLYKDAEQLYVDFITNYSQLFNRISLSQLCSYLGVERQTLTRIRKKISQTK</sequence>
<dbReference type="InterPro" id="IPR018490">
    <property type="entry name" value="cNMP-bd_dom_sf"/>
</dbReference>
<gene>
    <name evidence="1" type="ORF">ACFPVY_12630</name>
</gene>
<organism evidence="1 2">
    <name type="scientific">Flavobacterium qiangtangense</name>
    <dbReference type="NCBI Taxonomy" id="1442595"/>
    <lineage>
        <taxon>Bacteria</taxon>
        <taxon>Pseudomonadati</taxon>
        <taxon>Bacteroidota</taxon>
        <taxon>Flavobacteriia</taxon>
        <taxon>Flavobacteriales</taxon>
        <taxon>Flavobacteriaceae</taxon>
        <taxon>Flavobacterium</taxon>
    </lineage>
</organism>
<reference evidence="2" key="1">
    <citation type="journal article" date="2019" name="Int. J. Syst. Evol. Microbiol.">
        <title>The Global Catalogue of Microorganisms (GCM) 10K type strain sequencing project: providing services to taxonomists for standard genome sequencing and annotation.</title>
        <authorList>
            <consortium name="The Broad Institute Genomics Platform"/>
            <consortium name="The Broad Institute Genome Sequencing Center for Infectious Disease"/>
            <person name="Wu L."/>
            <person name="Ma J."/>
        </authorList>
    </citation>
    <scope>NUCLEOTIDE SEQUENCE [LARGE SCALE GENOMIC DNA]</scope>
    <source>
        <strain evidence="2">CCUG 49679</strain>
    </source>
</reference>
<dbReference type="EMBL" id="JBHSQB010000009">
    <property type="protein sequence ID" value="MFC6097493.1"/>
    <property type="molecule type" value="Genomic_DNA"/>
</dbReference>
<comment type="caution">
    <text evidence="1">The sequence shown here is derived from an EMBL/GenBank/DDBJ whole genome shotgun (WGS) entry which is preliminary data.</text>
</comment>
<evidence type="ECO:0000313" key="1">
    <source>
        <dbReference type="EMBL" id="MFC6097493.1"/>
    </source>
</evidence>
<accession>A0ABW1PPI0</accession>
<dbReference type="SUPFAM" id="SSF51206">
    <property type="entry name" value="cAMP-binding domain-like"/>
    <property type="match status" value="1"/>
</dbReference>
<evidence type="ECO:0000313" key="2">
    <source>
        <dbReference type="Proteomes" id="UP001596287"/>
    </source>
</evidence>
<proteinExistence type="predicted"/>
<dbReference type="InterPro" id="IPR014710">
    <property type="entry name" value="RmlC-like_jellyroll"/>
</dbReference>
<keyword evidence="2" id="KW-1185">Reference proteome</keyword>
<dbReference type="Proteomes" id="UP001596287">
    <property type="component" value="Unassembled WGS sequence"/>
</dbReference>